<dbReference type="Proteomes" id="UP001165289">
    <property type="component" value="Unassembled WGS sequence"/>
</dbReference>
<reference evidence="1 2" key="1">
    <citation type="journal article" date="2023" name="BMC Biol.">
        <title>The compact genome of the sponge Oopsacas minuta (Hexactinellida) is lacking key metazoan core genes.</title>
        <authorList>
            <person name="Santini S."/>
            <person name="Schenkelaars Q."/>
            <person name="Jourda C."/>
            <person name="Duchesne M."/>
            <person name="Belahbib H."/>
            <person name="Rocher C."/>
            <person name="Selva M."/>
            <person name="Riesgo A."/>
            <person name="Vervoort M."/>
            <person name="Leys S.P."/>
            <person name="Kodjabachian L."/>
            <person name="Le Bivic A."/>
            <person name="Borchiellini C."/>
            <person name="Claverie J.M."/>
            <person name="Renard E."/>
        </authorList>
    </citation>
    <scope>NUCLEOTIDE SEQUENCE [LARGE SCALE GENOMIC DNA]</scope>
    <source>
        <strain evidence="1">SPO-2</strain>
    </source>
</reference>
<sequence length="148" mass="16855">MDSYINPETKLIEQQGYWLKQSGIFRIKVLRTMFDGKMSGILTGAAGTKCQLCTATYDQIRDLELVKSGFHINRTISAAKEIFSQVNKEEYLILPRSQIFGLTHAPISDLDVVSASLLHSYTCVFRSFMLLVYHLHSRSKNGHQRVLK</sequence>
<evidence type="ECO:0000313" key="1">
    <source>
        <dbReference type="EMBL" id="KAI6648321.1"/>
    </source>
</evidence>
<organism evidence="1 2">
    <name type="scientific">Oopsacas minuta</name>
    <dbReference type="NCBI Taxonomy" id="111878"/>
    <lineage>
        <taxon>Eukaryota</taxon>
        <taxon>Metazoa</taxon>
        <taxon>Porifera</taxon>
        <taxon>Hexactinellida</taxon>
        <taxon>Hexasterophora</taxon>
        <taxon>Lyssacinosida</taxon>
        <taxon>Leucopsacidae</taxon>
        <taxon>Oopsacas</taxon>
    </lineage>
</organism>
<name>A0AAV7JHV8_9METZ</name>
<keyword evidence="2" id="KW-1185">Reference proteome</keyword>
<dbReference type="AlphaFoldDB" id="A0AAV7JHV8"/>
<proteinExistence type="predicted"/>
<protein>
    <submittedName>
        <fullName evidence="1">Uncharacterized protein</fullName>
    </submittedName>
</protein>
<comment type="caution">
    <text evidence="1">The sequence shown here is derived from an EMBL/GenBank/DDBJ whole genome shotgun (WGS) entry which is preliminary data.</text>
</comment>
<gene>
    <name evidence="1" type="ORF">LOD99_12130</name>
</gene>
<evidence type="ECO:0000313" key="2">
    <source>
        <dbReference type="Proteomes" id="UP001165289"/>
    </source>
</evidence>
<accession>A0AAV7JHV8</accession>
<dbReference type="EMBL" id="JAKMXF010000332">
    <property type="protein sequence ID" value="KAI6648321.1"/>
    <property type="molecule type" value="Genomic_DNA"/>
</dbReference>